<keyword evidence="5" id="KW-1185">Reference proteome</keyword>
<dbReference type="RefSeq" id="WP_100707924.1">
    <property type="nucleotide sequence ID" value="NZ_NPDL01000009.1"/>
</dbReference>
<proteinExistence type="predicted"/>
<feature type="domain" description="SH3b" evidence="3">
    <location>
        <begin position="203"/>
        <end position="278"/>
    </location>
</feature>
<feature type="transmembrane region" description="Helical" evidence="2">
    <location>
        <begin position="5"/>
        <end position="26"/>
    </location>
</feature>
<evidence type="ECO:0000256" key="1">
    <source>
        <dbReference type="SAM" id="MobiDB-lite"/>
    </source>
</evidence>
<feature type="compositionally biased region" description="Polar residues" evidence="1">
    <location>
        <begin position="207"/>
        <end position="217"/>
    </location>
</feature>
<dbReference type="InterPro" id="IPR003646">
    <property type="entry name" value="SH3-like_bac-type"/>
</dbReference>
<dbReference type="AlphaFoldDB" id="A0A2M9X9F8"/>
<sequence>MKRGFFLSIFGIVLFGLIVWLTIRFWPKPSDTIYEYYKKEKWEKVISLVKKSSSPTPEDLFYGSQSLLRLNAELITKDAEDRAKISARLQKENGIGSGKSLESTGEFPVFEDPFILQLRPGGYWRQKAILSRAEIAGEWEDDIQFLRDLKELIRSNPVTLGISSYSSVLKKVIRRETKLSDGDQIKLSELLGFLSVREDSTLLGSRFKNTGENTNLRTGPGTENPGKTRLKKGLLLYALDKDPRSETVQGRKGNWVQVYIPELQISGWIFSHFLEEDPYSTAKAEETFAEFSQSEKSQAWDFAFWTEDKIPPGFHGEYIPTEKLALDGDYGIVLHRSKTGKYKEICRIVEEPFRSLEFLTASLSGEESVPIFKLYSGRPGEWKSAYLIDLDRESISINRNKYILGNAGGKKRFQLGIFSVNGTTSASLLVGEKTVLQGISPEEEGSSTEGVLFKLCLQQADKKSDSNAAAFQFKFLF</sequence>
<keyword evidence="2" id="KW-0472">Membrane</keyword>
<dbReference type="EMBL" id="NPDN01000009">
    <property type="protein sequence ID" value="PJZ24328.1"/>
    <property type="molecule type" value="Genomic_DNA"/>
</dbReference>
<organism evidence="4 5">
    <name type="scientific">Leptospira hartskeerlii</name>
    <dbReference type="NCBI Taxonomy" id="2023177"/>
    <lineage>
        <taxon>Bacteria</taxon>
        <taxon>Pseudomonadati</taxon>
        <taxon>Spirochaetota</taxon>
        <taxon>Spirochaetia</taxon>
        <taxon>Leptospirales</taxon>
        <taxon>Leptospiraceae</taxon>
        <taxon>Leptospira</taxon>
    </lineage>
</organism>
<feature type="region of interest" description="Disordered" evidence="1">
    <location>
        <begin position="207"/>
        <end position="226"/>
    </location>
</feature>
<dbReference type="PROSITE" id="PS51781">
    <property type="entry name" value="SH3B"/>
    <property type="match status" value="1"/>
</dbReference>
<dbReference type="Proteomes" id="UP000232196">
    <property type="component" value="Unassembled WGS sequence"/>
</dbReference>
<keyword evidence="2" id="KW-0812">Transmembrane</keyword>
<dbReference type="OrthoDB" id="337461at2"/>
<dbReference type="Gene3D" id="2.30.30.40">
    <property type="entry name" value="SH3 Domains"/>
    <property type="match status" value="1"/>
</dbReference>
<evidence type="ECO:0000313" key="5">
    <source>
        <dbReference type="Proteomes" id="UP000232196"/>
    </source>
</evidence>
<gene>
    <name evidence="4" type="ORF">CH357_16840</name>
</gene>
<evidence type="ECO:0000259" key="3">
    <source>
        <dbReference type="PROSITE" id="PS51781"/>
    </source>
</evidence>
<evidence type="ECO:0000313" key="4">
    <source>
        <dbReference type="EMBL" id="PJZ24328.1"/>
    </source>
</evidence>
<accession>A0A2M9X9F8</accession>
<name>A0A2M9X9F8_9LEPT</name>
<evidence type="ECO:0000256" key="2">
    <source>
        <dbReference type="SAM" id="Phobius"/>
    </source>
</evidence>
<comment type="caution">
    <text evidence="4">The sequence shown here is derived from an EMBL/GenBank/DDBJ whole genome shotgun (WGS) entry which is preliminary data.</text>
</comment>
<reference evidence="4 5" key="1">
    <citation type="submission" date="2017-07" db="EMBL/GenBank/DDBJ databases">
        <title>Leptospira spp. isolated from tropical soils.</title>
        <authorList>
            <person name="Thibeaux R."/>
            <person name="Iraola G."/>
            <person name="Ferres I."/>
            <person name="Bierque E."/>
            <person name="Girault D."/>
            <person name="Soupe-Gilbert M.-E."/>
            <person name="Picardeau M."/>
            <person name="Goarant C."/>
        </authorList>
    </citation>
    <scope>NUCLEOTIDE SEQUENCE [LARGE SCALE GENOMIC DNA]</scope>
    <source>
        <strain evidence="4 5">MCA1-C-A1</strain>
    </source>
</reference>
<keyword evidence="2" id="KW-1133">Transmembrane helix</keyword>
<protein>
    <recommendedName>
        <fullName evidence="3">SH3b domain-containing protein</fullName>
    </recommendedName>
</protein>